<feature type="chain" id="PRO_5015406243" description="EfeO-type cupredoxin-like domain-containing protein" evidence="1">
    <location>
        <begin position="28"/>
        <end position="140"/>
    </location>
</feature>
<keyword evidence="1" id="KW-0732">Signal</keyword>
<proteinExistence type="predicted"/>
<gene>
    <name evidence="3" type="ORF">CCS01_26040</name>
</gene>
<protein>
    <recommendedName>
        <fullName evidence="2">EfeO-type cupredoxin-like domain-containing protein</fullName>
    </recommendedName>
</protein>
<evidence type="ECO:0000313" key="3">
    <source>
        <dbReference type="EMBL" id="PPQ27873.1"/>
    </source>
</evidence>
<feature type="signal peptide" evidence="1">
    <location>
        <begin position="1"/>
        <end position="27"/>
    </location>
</feature>
<name>A0A2S6MZS5_RHOGL</name>
<dbReference type="EMBL" id="NHRY01000252">
    <property type="protein sequence ID" value="PPQ27873.1"/>
    <property type="molecule type" value="Genomic_DNA"/>
</dbReference>
<sequence>MHPICQRIMRLLPCLLAALAFAPAARAAGPVADPWANARVVTEVMVDNSFEPDHLTFHSGQPYALHLENHGKEMHEFTAPGFLRAATIRNLGRLANGGTDIVVQPGQSATVFLIPGRKGQYDLYCADHDWDGMVGSITVD</sequence>
<evidence type="ECO:0000259" key="2">
    <source>
        <dbReference type="Pfam" id="PF13473"/>
    </source>
</evidence>
<feature type="domain" description="EfeO-type cupredoxin-like" evidence="2">
    <location>
        <begin position="27"/>
        <end position="139"/>
    </location>
</feature>
<dbReference type="InterPro" id="IPR028096">
    <property type="entry name" value="EfeO_Cupredoxin"/>
</dbReference>
<reference evidence="3 4" key="1">
    <citation type="journal article" date="2018" name="Arch. Microbiol.">
        <title>New insights into the metabolic potential of the phototrophic purple bacterium Rhodopila globiformis DSM 161(T) from its draft genome sequence and evidence for a vanadium-dependent nitrogenase.</title>
        <authorList>
            <person name="Imhoff J.F."/>
            <person name="Rahn T."/>
            <person name="Kunzel S."/>
            <person name="Neulinger S.C."/>
        </authorList>
    </citation>
    <scope>NUCLEOTIDE SEQUENCE [LARGE SCALE GENOMIC DNA]</scope>
    <source>
        <strain evidence="3 4">DSM 161</strain>
    </source>
</reference>
<evidence type="ECO:0000256" key="1">
    <source>
        <dbReference type="SAM" id="SignalP"/>
    </source>
</evidence>
<organism evidence="3 4">
    <name type="scientific">Rhodopila globiformis</name>
    <name type="common">Rhodopseudomonas globiformis</name>
    <dbReference type="NCBI Taxonomy" id="1071"/>
    <lineage>
        <taxon>Bacteria</taxon>
        <taxon>Pseudomonadati</taxon>
        <taxon>Pseudomonadota</taxon>
        <taxon>Alphaproteobacteria</taxon>
        <taxon>Acetobacterales</taxon>
        <taxon>Acetobacteraceae</taxon>
        <taxon>Rhodopila</taxon>
    </lineage>
</organism>
<evidence type="ECO:0000313" key="4">
    <source>
        <dbReference type="Proteomes" id="UP000239724"/>
    </source>
</evidence>
<comment type="caution">
    <text evidence="3">The sequence shown here is derived from an EMBL/GenBank/DDBJ whole genome shotgun (WGS) entry which is preliminary data.</text>
</comment>
<dbReference type="SUPFAM" id="SSF49503">
    <property type="entry name" value="Cupredoxins"/>
    <property type="match status" value="1"/>
</dbReference>
<keyword evidence="4" id="KW-1185">Reference proteome</keyword>
<dbReference type="InterPro" id="IPR008972">
    <property type="entry name" value="Cupredoxin"/>
</dbReference>
<dbReference type="Proteomes" id="UP000239724">
    <property type="component" value="Unassembled WGS sequence"/>
</dbReference>
<accession>A0A2S6MZS5</accession>
<dbReference type="Gene3D" id="2.60.40.420">
    <property type="entry name" value="Cupredoxins - blue copper proteins"/>
    <property type="match status" value="1"/>
</dbReference>
<dbReference type="AlphaFoldDB" id="A0A2S6MZS5"/>
<dbReference type="Pfam" id="PF13473">
    <property type="entry name" value="Cupredoxin_1"/>
    <property type="match status" value="1"/>
</dbReference>